<dbReference type="Proteomes" id="UP000039865">
    <property type="component" value="Unassembled WGS sequence"/>
</dbReference>
<feature type="compositionally biased region" description="Polar residues" evidence="1">
    <location>
        <begin position="299"/>
        <end position="333"/>
    </location>
</feature>
<evidence type="ECO:0000256" key="1">
    <source>
        <dbReference type="SAM" id="MobiDB-lite"/>
    </source>
</evidence>
<keyword evidence="3" id="KW-1185">Reference proteome</keyword>
<protein>
    <submittedName>
        <fullName evidence="2">Uncharacterized protein</fullName>
    </submittedName>
</protein>
<name>A0A078B7H3_STYLE</name>
<accession>A0A078B7H3</accession>
<proteinExistence type="predicted"/>
<dbReference type="EMBL" id="CCKQ01017594">
    <property type="protein sequence ID" value="CDW89488.1"/>
    <property type="molecule type" value="Genomic_DNA"/>
</dbReference>
<evidence type="ECO:0000313" key="2">
    <source>
        <dbReference type="EMBL" id="CDW89488.1"/>
    </source>
</evidence>
<dbReference type="AlphaFoldDB" id="A0A078B7H3"/>
<reference evidence="2 3" key="1">
    <citation type="submission" date="2014-06" db="EMBL/GenBank/DDBJ databases">
        <authorList>
            <person name="Swart Estienne"/>
        </authorList>
    </citation>
    <scope>NUCLEOTIDE SEQUENCE [LARGE SCALE GENOMIC DNA]</scope>
    <source>
        <strain evidence="2 3">130c</strain>
    </source>
</reference>
<dbReference type="OrthoDB" id="285940at2759"/>
<gene>
    <name evidence="2" type="primary">Contig6788.g7262</name>
    <name evidence="2" type="ORF">STYLEM_18621</name>
</gene>
<feature type="region of interest" description="Disordered" evidence="1">
    <location>
        <begin position="425"/>
        <end position="458"/>
    </location>
</feature>
<dbReference type="InParanoid" id="A0A078B7H3"/>
<sequence>MLNGYAFTKRLEEFKKMDGDQSKESRFKNKHIGDREQLALNYKSRVEKFIQDMSLEPMKITNYKPQENNFRMKEDRSKMLGDALIRTKSFVTEKVRIQQSIEHYKNLLDTEGSVNKKMVHEFRERDVSKEIQPKMRFTASTQLERVIDAITQNRNSMENKDNKNPKKNVIAEMVVDQIKSNLIGSHQKHQNEKLINRAGTMNQDPTRDTNKSGVSNDQQQIIPRRLSQKELSPLNLVFQAGSDKLKTFYSTTSSSRLRRASSQYMSQNHVMARYINKEYKKLHFKAAQSVSMHAPGVLQSPTNPFGAKQGSQAVSPNTSVRQSRPNESMNSPVIKNGGDVLQSAQSSSGFNHTQQSFLQRQKNSTMLNTSKSAFFLPIAKPTRNKNESLNQDGTEKNFYQTHHSQMATQSHFQLPQVVNPIAVSKEKQQEMSKQLEVKSLNPYQQRRKKHSSHSQNERQKIEALMQASYMESSFYNMYYRNSVLNDPKGGSKKLRFAGDIDQDDSNFGLDVPSLEIADSLDKKTQGKPLIKKNTKLSNDNPHNITSTSQIDLMATEMLNQCNAVVNSKISHDKILKKGEGKTTSGSGKTNLEIYSQLMQTF</sequence>
<feature type="region of interest" description="Disordered" evidence="1">
    <location>
        <begin position="295"/>
        <end position="362"/>
    </location>
</feature>
<evidence type="ECO:0000313" key="3">
    <source>
        <dbReference type="Proteomes" id="UP000039865"/>
    </source>
</evidence>
<feature type="compositionally biased region" description="Basic and acidic residues" evidence="1">
    <location>
        <begin position="425"/>
        <end position="436"/>
    </location>
</feature>
<feature type="compositionally biased region" description="Polar residues" evidence="1">
    <location>
        <begin position="342"/>
        <end position="362"/>
    </location>
</feature>
<organism evidence="2 3">
    <name type="scientific">Stylonychia lemnae</name>
    <name type="common">Ciliate</name>
    <dbReference type="NCBI Taxonomy" id="5949"/>
    <lineage>
        <taxon>Eukaryota</taxon>
        <taxon>Sar</taxon>
        <taxon>Alveolata</taxon>
        <taxon>Ciliophora</taxon>
        <taxon>Intramacronucleata</taxon>
        <taxon>Spirotrichea</taxon>
        <taxon>Stichotrichia</taxon>
        <taxon>Sporadotrichida</taxon>
        <taxon>Oxytrichidae</taxon>
        <taxon>Stylonychinae</taxon>
        <taxon>Stylonychia</taxon>
    </lineage>
</organism>